<feature type="domain" description="HNH nuclease" evidence="1">
    <location>
        <begin position="13"/>
        <end position="82"/>
    </location>
</feature>
<dbReference type="OrthoDB" id="5292295at2"/>
<evidence type="ECO:0000313" key="3">
    <source>
        <dbReference type="EMBL" id="RKE87856.1"/>
    </source>
</evidence>
<organism evidence="2 4">
    <name type="scientific">Xenorhabdus ehlersii</name>
    <dbReference type="NCBI Taxonomy" id="290111"/>
    <lineage>
        <taxon>Bacteria</taxon>
        <taxon>Pseudomonadati</taxon>
        <taxon>Pseudomonadota</taxon>
        <taxon>Gammaproteobacteria</taxon>
        <taxon>Enterobacterales</taxon>
        <taxon>Morganellaceae</taxon>
        <taxon>Xenorhabdus</taxon>
    </lineage>
</organism>
<dbReference type="Proteomes" id="UP000225605">
    <property type="component" value="Unassembled WGS sequence"/>
</dbReference>
<keyword evidence="5" id="KW-1185">Reference proteome</keyword>
<dbReference type="EMBL" id="NIBT01000031">
    <property type="protein sequence ID" value="PHM22284.1"/>
    <property type="molecule type" value="Genomic_DNA"/>
</dbReference>
<dbReference type="SMART" id="SM00507">
    <property type="entry name" value="HNHc"/>
    <property type="match status" value="1"/>
</dbReference>
<evidence type="ECO:0000259" key="1">
    <source>
        <dbReference type="SMART" id="SM00507"/>
    </source>
</evidence>
<evidence type="ECO:0000313" key="5">
    <source>
        <dbReference type="Proteomes" id="UP000283568"/>
    </source>
</evidence>
<protein>
    <submittedName>
        <fullName evidence="2">Holin</fullName>
    </submittedName>
</protein>
<sequence>MSQPRIYGSKWNKARLAFLQQHPLCVMCRQQGRLTAATVVDHIVPHKLKDAINANDNDAIKVAQRLFWGRKNWQSLCASHHNSTKQRIEKHNQEVGCDANGYPLDSNSHWNK</sequence>
<dbReference type="EMBL" id="RAQI01000006">
    <property type="protein sequence ID" value="RKE87856.1"/>
    <property type="molecule type" value="Genomic_DNA"/>
</dbReference>
<dbReference type="Proteomes" id="UP000283568">
    <property type="component" value="Unassembled WGS sequence"/>
</dbReference>
<dbReference type="RefSeq" id="WP_099133915.1">
    <property type="nucleotide sequence ID" value="NZ_CAWNOJ010000044.1"/>
</dbReference>
<proteinExistence type="predicted"/>
<dbReference type="CDD" id="cd00085">
    <property type="entry name" value="HNHc"/>
    <property type="match status" value="1"/>
</dbReference>
<dbReference type="AlphaFoldDB" id="A0A2D0IKI8"/>
<accession>A0A2D0IKI8</accession>
<dbReference type="InterPro" id="IPR003615">
    <property type="entry name" value="HNH_nuc"/>
</dbReference>
<evidence type="ECO:0000313" key="4">
    <source>
        <dbReference type="Proteomes" id="UP000225605"/>
    </source>
</evidence>
<reference evidence="2 4" key="1">
    <citation type="journal article" date="2017" name="Nat. Microbiol.">
        <title>Natural product diversity associated with the nematode symbionts Photorhabdus and Xenorhabdus.</title>
        <authorList>
            <person name="Tobias N.J."/>
            <person name="Wolff H."/>
            <person name="Djahanschiri B."/>
            <person name="Grundmann F."/>
            <person name="Kronenwerth M."/>
            <person name="Shi Y.M."/>
            <person name="Simonyi S."/>
            <person name="Grun P."/>
            <person name="Shapiro-Ilan D."/>
            <person name="Pidot S.J."/>
            <person name="Stinear T.P."/>
            <person name="Ebersberger I."/>
            <person name="Bode H.B."/>
        </authorList>
    </citation>
    <scope>NUCLEOTIDE SEQUENCE [LARGE SCALE GENOMIC DNA]</scope>
    <source>
        <strain evidence="2 4">DSM 16337</strain>
    </source>
</reference>
<gene>
    <name evidence="3" type="ORF">BDE27_3398</name>
    <name evidence="2" type="ORF">Xehl_03782</name>
</gene>
<dbReference type="FunFam" id="1.10.30.50:FF:000010">
    <property type="entry name" value="HNH endonuclease"/>
    <property type="match status" value="1"/>
</dbReference>
<evidence type="ECO:0000313" key="2">
    <source>
        <dbReference type="EMBL" id="PHM22284.1"/>
    </source>
</evidence>
<name>A0A2D0IKI8_9GAMM</name>
<comment type="caution">
    <text evidence="2">The sequence shown here is derived from an EMBL/GenBank/DDBJ whole genome shotgun (WGS) entry which is preliminary data.</text>
</comment>
<reference evidence="3 5" key="2">
    <citation type="submission" date="2018-09" db="EMBL/GenBank/DDBJ databases">
        <title>Genomic Encyclopedia of Archaeal and Bacterial Type Strains, Phase II (KMG-II): from individual species to whole genera.</title>
        <authorList>
            <person name="Goeker M."/>
        </authorList>
    </citation>
    <scope>NUCLEOTIDE SEQUENCE [LARGE SCALE GENOMIC DNA]</scope>
    <source>
        <strain evidence="3 5">DSM 16337</strain>
    </source>
</reference>